<name>A0A0S8FUU7_UNCW3</name>
<dbReference type="Proteomes" id="UP000051373">
    <property type="component" value="Unassembled WGS sequence"/>
</dbReference>
<evidence type="ECO:0000313" key="8">
    <source>
        <dbReference type="EMBL" id="KPK64441.1"/>
    </source>
</evidence>
<dbReference type="Gene3D" id="1.10.10.10">
    <property type="entry name" value="Winged helix-like DNA-binding domain superfamily/Winged helix DNA-binding domain"/>
    <property type="match status" value="1"/>
</dbReference>
<feature type="binding site" evidence="7">
    <location>
        <position position="135"/>
    </location>
    <ligand>
        <name>Zn(2+)</name>
        <dbReference type="ChEBI" id="CHEBI:29105"/>
    </ligand>
</feature>
<dbReference type="GO" id="GO:0003700">
    <property type="term" value="F:DNA-binding transcription factor activity"/>
    <property type="evidence" value="ECO:0007669"/>
    <property type="project" value="InterPro"/>
</dbReference>
<evidence type="ECO:0000256" key="6">
    <source>
        <dbReference type="ARBA" id="ARBA00023163"/>
    </source>
</evidence>
<dbReference type="InterPro" id="IPR036390">
    <property type="entry name" value="WH_DNA-bd_sf"/>
</dbReference>
<evidence type="ECO:0000256" key="2">
    <source>
        <dbReference type="ARBA" id="ARBA00022491"/>
    </source>
</evidence>
<dbReference type="InterPro" id="IPR043135">
    <property type="entry name" value="Fur_C"/>
</dbReference>
<feature type="binding site" evidence="7">
    <location>
        <position position="98"/>
    </location>
    <ligand>
        <name>Zn(2+)</name>
        <dbReference type="ChEBI" id="CHEBI:29105"/>
    </ligand>
</feature>
<comment type="caution">
    <text evidence="8">The sequence shown here is derived from an EMBL/GenBank/DDBJ whole genome shotgun (WGS) entry which is preliminary data.</text>
</comment>
<sequence>MKEKLHDFKRHCHKHGLRVTPQRVAIYKKLVASDKHPSATEIHRQIKREFPNVSLGTVNSTLITFAKIGLARIVESSGDPKRFDPDTEMHHHFRCVKCNRIIDFHEKTYDNIRVPAEIATKYLILGKKVYLEGLCDKCQTKGKANP</sequence>
<dbReference type="AlphaFoldDB" id="A0A0S8FUU7"/>
<keyword evidence="5" id="KW-0238">DNA-binding</keyword>
<dbReference type="InterPro" id="IPR002481">
    <property type="entry name" value="FUR"/>
</dbReference>
<dbReference type="Gene3D" id="3.30.1490.190">
    <property type="match status" value="1"/>
</dbReference>
<dbReference type="GO" id="GO:0008270">
    <property type="term" value="F:zinc ion binding"/>
    <property type="evidence" value="ECO:0007669"/>
    <property type="project" value="TreeGrafter"/>
</dbReference>
<dbReference type="STRING" id="1703779.AMJ83_01635"/>
<dbReference type="GO" id="GO:0000976">
    <property type="term" value="F:transcription cis-regulatory region binding"/>
    <property type="evidence" value="ECO:0007669"/>
    <property type="project" value="TreeGrafter"/>
</dbReference>
<feature type="binding site" evidence="7">
    <location>
        <position position="138"/>
    </location>
    <ligand>
        <name>Zn(2+)</name>
        <dbReference type="ChEBI" id="CHEBI:29105"/>
    </ligand>
</feature>
<reference evidence="8 9" key="1">
    <citation type="journal article" date="2015" name="Microbiome">
        <title>Genomic resolution of linkages in carbon, nitrogen, and sulfur cycling among widespread estuary sediment bacteria.</title>
        <authorList>
            <person name="Baker B.J."/>
            <person name="Lazar C.S."/>
            <person name="Teske A.P."/>
            <person name="Dick G.J."/>
        </authorList>
    </citation>
    <scope>NUCLEOTIDE SEQUENCE [LARGE SCALE GENOMIC DNA]</scope>
    <source>
        <strain evidence="8">SM23_42</strain>
    </source>
</reference>
<dbReference type="CDD" id="cd07153">
    <property type="entry name" value="Fur_like"/>
    <property type="match status" value="1"/>
</dbReference>
<keyword evidence="7" id="KW-0479">Metal-binding</keyword>
<dbReference type="InterPro" id="IPR036388">
    <property type="entry name" value="WH-like_DNA-bd_sf"/>
</dbReference>
<accession>A0A0S8FUU7</accession>
<keyword evidence="6" id="KW-0804">Transcription</keyword>
<protein>
    <submittedName>
        <fullName evidence="8">Fur family transcriptional regulator</fullName>
    </submittedName>
</protein>
<dbReference type="GO" id="GO:0045892">
    <property type="term" value="P:negative regulation of DNA-templated transcription"/>
    <property type="evidence" value="ECO:0007669"/>
    <property type="project" value="TreeGrafter"/>
</dbReference>
<keyword evidence="4" id="KW-0805">Transcription regulation</keyword>
<dbReference type="Pfam" id="PF01475">
    <property type="entry name" value="FUR"/>
    <property type="match status" value="1"/>
</dbReference>
<evidence type="ECO:0000313" key="9">
    <source>
        <dbReference type="Proteomes" id="UP000051373"/>
    </source>
</evidence>
<dbReference type="EMBL" id="LJUJ01000002">
    <property type="protein sequence ID" value="KPK64441.1"/>
    <property type="molecule type" value="Genomic_DNA"/>
</dbReference>
<comment type="similarity">
    <text evidence="1">Belongs to the Fur family.</text>
</comment>
<dbReference type="SUPFAM" id="SSF46785">
    <property type="entry name" value="Winged helix' DNA-binding domain"/>
    <property type="match status" value="1"/>
</dbReference>
<comment type="cofactor">
    <cofactor evidence="7">
        <name>Zn(2+)</name>
        <dbReference type="ChEBI" id="CHEBI:29105"/>
    </cofactor>
    <text evidence="7">Binds 1 zinc ion per subunit.</text>
</comment>
<evidence type="ECO:0000256" key="5">
    <source>
        <dbReference type="ARBA" id="ARBA00023125"/>
    </source>
</evidence>
<gene>
    <name evidence="8" type="ORF">AMJ83_01635</name>
</gene>
<proteinExistence type="inferred from homology"/>
<evidence type="ECO:0000256" key="1">
    <source>
        <dbReference type="ARBA" id="ARBA00007957"/>
    </source>
</evidence>
<evidence type="ECO:0000256" key="7">
    <source>
        <dbReference type="PIRSR" id="PIRSR602481-1"/>
    </source>
</evidence>
<keyword evidence="2" id="KW-0678">Repressor</keyword>
<dbReference type="PANTHER" id="PTHR33202">
    <property type="entry name" value="ZINC UPTAKE REGULATION PROTEIN"/>
    <property type="match status" value="1"/>
</dbReference>
<dbReference type="PANTHER" id="PTHR33202:SF8">
    <property type="entry name" value="PEROXIDE-RESPONSIVE REPRESSOR PERR"/>
    <property type="match status" value="1"/>
</dbReference>
<organism evidence="8 9">
    <name type="scientific">candidate division WOR_3 bacterium SM23_42</name>
    <dbReference type="NCBI Taxonomy" id="1703779"/>
    <lineage>
        <taxon>Bacteria</taxon>
        <taxon>Bacteria division WOR-3</taxon>
    </lineage>
</organism>
<evidence type="ECO:0000256" key="4">
    <source>
        <dbReference type="ARBA" id="ARBA00023015"/>
    </source>
</evidence>
<dbReference type="GO" id="GO:1900376">
    <property type="term" value="P:regulation of secondary metabolite biosynthetic process"/>
    <property type="evidence" value="ECO:0007669"/>
    <property type="project" value="TreeGrafter"/>
</dbReference>
<evidence type="ECO:0000256" key="3">
    <source>
        <dbReference type="ARBA" id="ARBA00022833"/>
    </source>
</evidence>
<keyword evidence="3 7" id="KW-0862">Zinc</keyword>
<feature type="binding site" evidence="7">
    <location>
        <position position="95"/>
    </location>
    <ligand>
        <name>Zn(2+)</name>
        <dbReference type="ChEBI" id="CHEBI:29105"/>
    </ligand>
</feature>